<dbReference type="AlphaFoldDB" id="A0A9D4JEB1"/>
<sequence length="95" mass="10605">MGQFVLKQRWWYCQGHIDPANNLCGTHMGPMWAPIWAPCGQPTWDPDGECSWAPYIWVPFGLPHVCLWGSPDGTHLEHGCTPHLGPMSATHMGPI</sequence>
<reference evidence="1" key="1">
    <citation type="journal article" date="2019" name="bioRxiv">
        <title>The Genome of the Zebra Mussel, Dreissena polymorpha: A Resource for Invasive Species Research.</title>
        <authorList>
            <person name="McCartney M.A."/>
            <person name="Auch B."/>
            <person name="Kono T."/>
            <person name="Mallez S."/>
            <person name="Zhang Y."/>
            <person name="Obille A."/>
            <person name="Becker A."/>
            <person name="Abrahante J.E."/>
            <person name="Garbe J."/>
            <person name="Badalamenti J.P."/>
            <person name="Herman A."/>
            <person name="Mangelson H."/>
            <person name="Liachko I."/>
            <person name="Sullivan S."/>
            <person name="Sone E.D."/>
            <person name="Koren S."/>
            <person name="Silverstein K.A.T."/>
            <person name="Beckman K.B."/>
            <person name="Gohl D.M."/>
        </authorList>
    </citation>
    <scope>NUCLEOTIDE SEQUENCE</scope>
    <source>
        <strain evidence="1">Duluth1</strain>
        <tissue evidence="1">Whole animal</tissue>
    </source>
</reference>
<organism evidence="1 2">
    <name type="scientific">Dreissena polymorpha</name>
    <name type="common">Zebra mussel</name>
    <name type="synonym">Mytilus polymorpha</name>
    <dbReference type="NCBI Taxonomy" id="45954"/>
    <lineage>
        <taxon>Eukaryota</taxon>
        <taxon>Metazoa</taxon>
        <taxon>Spiralia</taxon>
        <taxon>Lophotrochozoa</taxon>
        <taxon>Mollusca</taxon>
        <taxon>Bivalvia</taxon>
        <taxon>Autobranchia</taxon>
        <taxon>Heteroconchia</taxon>
        <taxon>Euheterodonta</taxon>
        <taxon>Imparidentia</taxon>
        <taxon>Neoheterodontei</taxon>
        <taxon>Myida</taxon>
        <taxon>Dreissenoidea</taxon>
        <taxon>Dreissenidae</taxon>
        <taxon>Dreissena</taxon>
    </lineage>
</organism>
<accession>A0A9D4JEB1</accession>
<reference evidence="1" key="2">
    <citation type="submission" date="2020-11" db="EMBL/GenBank/DDBJ databases">
        <authorList>
            <person name="McCartney M.A."/>
            <person name="Auch B."/>
            <person name="Kono T."/>
            <person name="Mallez S."/>
            <person name="Becker A."/>
            <person name="Gohl D.M."/>
            <person name="Silverstein K.A.T."/>
            <person name="Koren S."/>
            <person name="Bechman K.B."/>
            <person name="Herman A."/>
            <person name="Abrahante J.E."/>
            <person name="Garbe J."/>
        </authorList>
    </citation>
    <scope>NUCLEOTIDE SEQUENCE</scope>
    <source>
        <strain evidence="1">Duluth1</strain>
        <tissue evidence="1">Whole animal</tissue>
    </source>
</reference>
<proteinExistence type="predicted"/>
<dbReference type="EMBL" id="JAIWYP010000006">
    <property type="protein sequence ID" value="KAH3809721.1"/>
    <property type="molecule type" value="Genomic_DNA"/>
</dbReference>
<dbReference type="Proteomes" id="UP000828390">
    <property type="component" value="Unassembled WGS sequence"/>
</dbReference>
<protein>
    <submittedName>
        <fullName evidence="1">Uncharacterized protein</fullName>
    </submittedName>
</protein>
<name>A0A9D4JEB1_DREPO</name>
<evidence type="ECO:0000313" key="1">
    <source>
        <dbReference type="EMBL" id="KAH3809721.1"/>
    </source>
</evidence>
<keyword evidence="2" id="KW-1185">Reference proteome</keyword>
<comment type="caution">
    <text evidence="1">The sequence shown here is derived from an EMBL/GenBank/DDBJ whole genome shotgun (WGS) entry which is preliminary data.</text>
</comment>
<gene>
    <name evidence="1" type="ORF">DPMN_138097</name>
</gene>
<evidence type="ECO:0000313" key="2">
    <source>
        <dbReference type="Proteomes" id="UP000828390"/>
    </source>
</evidence>